<dbReference type="InterPro" id="IPR037165">
    <property type="entry name" value="AldOxase/xan_DH_Mopterin-bd_sf"/>
</dbReference>
<name>A0A0H3WWW0_9BURK</name>
<dbReference type="KEGG" id="pfg:AB870_14730"/>
<evidence type="ECO:0000313" key="1">
    <source>
        <dbReference type="EMBL" id="AKM31108.1"/>
    </source>
</evidence>
<evidence type="ECO:0000313" key="2">
    <source>
        <dbReference type="Proteomes" id="UP000035651"/>
    </source>
</evidence>
<proteinExistence type="predicted"/>
<keyword evidence="2" id="KW-1185">Reference proteome</keyword>
<dbReference type="STRING" id="656179.AB870_14730"/>
<accession>A0A0H3WWW0</accession>
<protein>
    <recommendedName>
        <fullName evidence="3">Aldehyde oxidase/xanthine dehydrogenase second molybdopterin binding domain-containing protein</fullName>
    </recommendedName>
</protein>
<organism evidence="1 2">
    <name type="scientific">Pandoraea faecigallinarum</name>
    <dbReference type="NCBI Taxonomy" id="656179"/>
    <lineage>
        <taxon>Bacteria</taxon>
        <taxon>Pseudomonadati</taxon>
        <taxon>Pseudomonadota</taxon>
        <taxon>Betaproteobacteria</taxon>
        <taxon>Burkholderiales</taxon>
        <taxon>Burkholderiaceae</taxon>
        <taxon>Pandoraea</taxon>
    </lineage>
</organism>
<dbReference type="Gene3D" id="3.30.365.10">
    <property type="entry name" value="Aldehyde oxidase/xanthine dehydrogenase, molybdopterin binding domain"/>
    <property type="match status" value="1"/>
</dbReference>
<evidence type="ECO:0008006" key="3">
    <source>
        <dbReference type="Google" id="ProtNLM"/>
    </source>
</evidence>
<dbReference type="EMBL" id="CP011807">
    <property type="protein sequence ID" value="AKM31108.1"/>
    <property type="molecule type" value="Genomic_DNA"/>
</dbReference>
<gene>
    <name evidence="1" type="ORF">AB870_14730</name>
</gene>
<sequence>MAVWRYTAEVLPALADEDIAKGAGEMTLVAPIPAAANAVAHAIGARIRDLPVTPEKIRKALNQS</sequence>
<reference evidence="1" key="1">
    <citation type="submission" date="2016-06" db="EMBL/GenBank/DDBJ databases">
        <title>Complete Genome Sequence of Pandoraea faecigallinarum DSM-23572.</title>
        <authorList>
            <person name="Yong D."/>
            <person name="Ee R."/>
            <person name="Lim Y.-L."/>
            <person name="Yin W.-F."/>
            <person name="Chan K.-G."/>
        </authorList>
    </citation>
    <scope>NUCLEOTIDE SEQUENCE</scope>
    <source>
        <strain evidence="1">DSM 23572</strain>
    </source>
</reference>
<dbReference type="Proteomes" id="UP000035651">
    <property type="component" value="Chromosome"/>
</dbReference>
<dbReference type="GO" id="GO:0016491">
    <property type="term" value="F:oxidoreductase activity"/>
    <property type="evidence" value="ECO:0007669"/>
    <property type="project" value="InterPro"/>
</dbReference>
<dbReference type="AlphaFoldDB" id="A0A0H3WWW0"/>
<dbReference type="SUPFAM" id="SSF56003">
    <property type="entry name" value="Molybdenum cofactor-binding domain"/>
    <property type="match status" value="1"/>
</dbReference>
<dbReference type="PATRIC" id="fig|656179.3.peg.3136"/>